<proteinExistence type="predicted"/>
<dbReference type="Pfam" id="PF13649">
    <property type="entry name" value="Methyltransf_25"/>
    <property type="match status" value="1"/>
</dbReference>
<dbReference type="RefSeq" id="WP_394301995.1">
    <property type="nucleotide sequence ID" value="NZ_JBHMQT010000035.1"/>
</dbReference>
<dbReference type="Proteomes" id="UP001589870">
    <property type="component" value="Unassembled WGS sequence"/>
</dbReference>
<keyword evidence="3" id="KW-1185">Reference proteome</keyword>
<dbReference type="SUPFAM" id="SSF53335">
    <property type="entry name" value="S-adenosyl-L-methionine-dependent methyltransferases"/>
    <property type="match status" value="1"/>
</dbReference>
<name>A0ABV6U5X6_9ACTN</name>
<keyword evidence="2" id="KW-0489">Methyltransferase</keyword>
<dbReference type="CDD" id="cd02440">
    <property type="entry name" value="AdoMet_MTases"/>
    <property type="match status" value="1"/>
</dbReference>
<dbReference type="Gene3D" id="3.40.50.150">
    <property type="entry name" value="Vaccinia Virus protein VP39"/>
    <property type="match status" value="1"/>
</dbReference>
<evidence type="ECO:0000313" key="3">
    <source>
        <dbReference type="Proteomes" id="UP001589870"/>
    </source>
</evidence>
<keyword evidence="2" id="KW-0808">Transferase</keyword>
<dbReference type="PANTHER" id="PTHR43591:SF99">
    <property type="entry name" value="OS06G0646000 PROTEIN"/>
    <property type="match status" value="1"/>
</dbReference>
<dbReference type="GO" id="GO:0008168">
    <property type="term" value="F:methyltransferase activity"/>
    <property type="evidence" value="ECO:0007669"/>
    <property type="project" value="UniProtKB-KW"/>
</dbReference>
<gene>
    <name evidence="2" type="ORF">ACFHYQ_16255</name>
</gene>
<protein>
    <submittedName>
        <fullName evidence="2">Methyltransferase domain-containing protein</fullName>
    </submittedName>
</protein>
<reference evidence="2 3" key="1">
    <citation type="submission" date="2024-09" db="EMBL/GenBank/DDBJ databases">
        <authorList>
            <person name="Sun Q."/>
            <person name="Mori K."/>
        </authorList>
    </citation>
    <scope>NUCLEOTIDE SEQUENCE [LARGE SCALE GENOMIC DNA]</scope>
    <source>
        <strain evidence="2 3">TBRC 1851</strain>
    </source>
</reference>
<dbReference type="InterPro" id="IPR029063">
    <property type="entry name" value="SAM-dependent_MTases_sf"/>
</dbReference>
<organism evidence="2 3">
    <name type="scientific">Sphaerimonospora cavernae</name>
    <dbReference type="NCBI Taxonomy" id="1740611"/>
    <lineage>
        <taxon>Bacteria</taxon>
        <taxon>Bacillati</taxon>
        <taxon>Actinomycetota</taxon>
        <taxon>Actinomycetes</taxon>
        <taxon>Streptosporangiales</taxon>
        <taxon>Streptosporangiaceae</taxon>
        <taxon>Sphaerimonospora</taxon>
    </lineage>
</organism>
<sequence length="520" mass="56163">MSVDSTYATGADTSVRTLVGEFAGAPPASLQAAYRRLVAAVWEDGRPTELAPQAVGELMPYLDLVGDDRVGRLLVLLGLLAEGDDRVRAAVRQGLDRYLDLLNRADPRGPRGQALLYLLAHFPEDRDRILAEVAPLGLEEDDLSRLDRCLRTLDLDDPDVGRVWPAPSIWRLTDEERDFDRAWIRTLSPEQVAVNWRNDTRTVWGYMGAKAYWAVCEGMPVTVGDPAFSAEPAAGSGDTPAGSGAGLFGAHAAALRCPSCRGPLNFRPDGVGCGGCAVTYPVTRGILDLTEGTSDAAGAADQATADLLRKLAEMPSMGLYYEALLRPEFLRVAGTNWGGAVTPADEDDYIARHVRPVDGPVLDLAAGAGRWTSVIADTVGAERLIALDMGLPMLSVLRRRLPEIPAVRASALSLPFDDESLGAVVCWNALQAFPDDAAAAVAEIGRCLRPGGTFTMMTYVWDSDPVNRHFQASHYFPSRPAGMLLFEADEIRRWLADAKMIVREQSGPGTFLFVTAERVG</sequence>
<feature type="domain" description="Methyltransferase" evidence="1">
    <location>
        <begin position="361"/>
        <end position="452"/>
    </location>
</feature>
<evidence type="ECO:0000313" key="2">
    <source>
        <dbReference type="EMBL" id="MFC0863858.1"/>
    </source>
</evidence>
<dbReference type="EMBL" id="JBHMQT010000035">
    <property type="protein sequence ID" value="MFC0863858.1"/>
    <property type="molecule type" value="Genomic_DNA"/>
</dbReference>
<evidence type="ECO:0000259" key="1">
    <source>
        <dbReference type="Pfam" id="PF13649"/>
    </source>
</evidence>
<dbReference type="InterPro" id="IPR041698">
    <property type="entry name" value="Methyltransf_25"/>
</dbReference>
<comment type="caution">
    <text evidence="2">The sequence shown here is derived from an EMBL/GenBank/DDBJ whole genome shotgun (WGS) entry which is preliminary data.</text>
</comment>
<dbReference type="PANTHER" id="PTHR43591">
    <property type="entry name" value="METHYLTRANSFERASE"/>
    <property type="match status" value="1"/>
</dbReference>
<accession>A0ABV6U5X6</accession>
<dbReference type="GO" id="GO:0032259">
    <property type="term" value="P:methylation"/>
    <property type="evidence" value="ECO:0007669"/>
    <property type="project" value="UniProtKB-KW"/>
</dbReference>